<dbReference type="AlphaFoldDB" id="A0ABD3FYK9"/>
<dbReference type="Pfam" id="PF03732">
    <property type="entry name" value="Retrotrans_gag"/>
    <property type="match status" value="1"/>
</dbReference>
<dbReference type="Proteomes" id="UP001632037">
    <property type="component" value="Unassembled WGS sequence"/>
</dbReference>
<evidence type="ECO:0000313" key="2">
    <source>
        <dbReference type="EMBL" id="KAL3672000.1"/>
    </source>
</evidence>
<reference evidence="2 3" key="1">
    <citation type="submission" date="2024-09" db="EMBL/GenBank/DDBJ databases">
        <title>Genome sequencing and assembly of Phytophthora oleae, isolate VK10A, causative agent of rot of olive drupes.</title>
        <authorList>
            <person name="Conti Taguali S."/>
            <person name="Riolo M."/>
            <person name="La Spada F."/>
            <person name="Cacciola S.O."/>
            <person name="Dionisio G."/>
        </authorList>
    </citation>
    <scope>NUCLEOTIDE SEQUENCE [LARGE SCALE GENOMIC DNA]</scope>
    <source>
        <strain evidence="2 3">VK10A</strain>
    </source>
</reference>
<name>A0ABD3FYK9_9STRA</name>
<keyword evidence="3" id="KW-1185">Reference proteome</keyword>
<gene>
    <name evidence="2" type="ORF">V7S43_002665</name>
</gene>
<organism evidence="2 3">
    <name type="scientific">Phytophthora oleae</name>
    <dbReference type="NCBI Taxonomy" id="2107226"/>
    <lineage>
        <taxon>Eukaryota</taxon>
        <taxon>Sar</taxon>
        <taxon>Stramenopiles</taxon>
        <taxon>Oomycota</taxon>
        <taxon>Peronosporomycetes</taxon>
        <taxon>Peronosporales</taxon>
        <taxon>Peronosporaceae</taxon>
        <taxon>Phytophthora</taxon>
    </lineage>
</organism>
<sequence>MFSLLENIQSDLRLAFEPPQDESRMRAELFAFKQGKTAMRDYVQKTRHLVSCFVTNPIDAASQIDVFVFGTRKGMPRYCLTRAEPKSLEETFALVLREDYTVSSSYSRALVPETRASTPSPWRLTRLKRRVTDGVRLTAGMAAGAAASAAGRSGTARQLHSLRT</sequence>
<evidence type="ECO:0000259" key="1">
    <source>
        <dbReference type="Pfam" id="PF03732"/>
    </source>
</evidence>
<dbReference type="EMBL" id="JBIMZQ010000004">
    <property type="protein sequence ID" value="KAL3672000.1"/>
    <property type="molecule type" value="Genomic_DNA"/>
</dbReference>
<evidence type="ECO:0000313" key="3">
    <source>
        <dbReference type="Proteomes" id="UP001632037"/>
    </source>
</evidence>
<dbReference type="InterPro" id="IPR005162">
    <property type="entry name" value="Retrotrans_gag_dom"/>
</dbReference>
<feature type="domain" description="Retrotransposon gag" evidence="1">
    <location>
        <begin position="8"/>
        <end position="70"/>
    </location>
</feature>
<protein>
    <recommendedName>
        <fullName evidence="1">Retrotransposon gag domain-containing protein</fullName>
    </recommendedName>
</protein>
<comment type="caution">
    <text evidence="2">The sequence shown here is derived from an EMBL/GenBank/DDBJ whole genome shotgun (WGS) entry which is preliminary data.</text>
</comment>
<accession>A0ABD3FYK9</accession>
<proteinExistence type="predicted"/>